<evidence type="ECO:0000256" key="4">
    <source>
        <dbReference type="SAM" id="MobiDB-lite"/>
    </source>
</evidence>
<feature type="compositionally biased region" description="Basic and acidic residues" evidence="4">
    <location>
        <begin position="1"/>
        <end position="18"/>
    </location>
</feature>
<gene>
    <name evidence="6" type="primary">FPP_3</name>
    <name evidence="5" type="synonym">FPP_2</name>
    <name evidence="6" type="ORF">g.63436</name>
    <name evidence="5" type="ORF">g.63437</name>
</gene>
<feature type="compositionally biased region" description="Basic and acidic residues" evidence="4">
    <location>
        <begin position="29"/>
        <end position="39"/>
    </location>
</feature>
<name>A0A1D1XXA9_9ARAE</name>
<dbReference type="PANTHER" id="PTHR31580:SF49">
    <property type="entry name" value="FILAMENT-LIKE PLANT PROTEIN 3"/>
    <property type="match status" value="1"/>
</dbReference>
<feature type="coiled-coil region" evidence="3">
    <location>
        <begin position="100"/>
        <end position="269"/>
    </location>
</feature>
<feature type="compositionally biased region" description="Polar residues" evidence="4">
    <location>
        <begin position="40"/>
        <end position="57"/>
    </location>
</feature>
<comment type="similarity">
    <text evidence="1">Belongs to the FPP family.</text>
</comment>
<proteinExistence type="inferred from homology"/>
<evidence type="ECO:0000256" key="2">
    <source>
        <dbReference type="ARBA" id="ARBA00023054"/>
    </source>
</evidence>
<keyword evidence="2 3" id="KW-0175">Coiled coil</keyword>
<feature type="compositionally biased region" description="Gly residues" evidence="4">
    <location>
        <begin position="595"/>
        <end position="604"/>
    </location>
</feature>
<dbReference type="Pfam" id="PF05911">
    <property type="entry name" value="FPP"/>
    <property type="match status" value="4"/>
</dbReference>
<sequence>MDRRSWLWRRKSSEKSPGDTESSGSVSSHSERYSDDQEVSKSSPNHAQSPEVSSNIVSCDDNDTAKSLTEKLSAALMKIHAKEDLVKQHAKVAEEAVSGWEMAEKEVASLKQQLETANQKNSTLEDRISHLDGALKECVRQLRQSREEQEQSAQDALVKKTHEWESEKFELESQIVELEAQLEAAKEESSSVGHDLLMQLEVMENENAILRSELLAQSEELNIQTLERELSIHAAETASKQHLESIKKVTKLEAECRRLRSMARKTTNDHKPFVSSVYVESLTDSQSDSGERLLALDNEPSCSDSWASALIAELDQFKTVGRNPTVSSVEIDLMDDFLEMEKLAASSEAKHGSPFIESQVSPAIVDTEDMPLKEEIKALLQRISELEEKIKMLEKEKADKEMLLAETQGRFEDTFKQLEQVEGKVVDVERQLQLANDSKQVAEIAVETAEAKRKLLESQLGSADFELQGLREKISFLEGKIEEESVLSTELALKCQNLEDILFKRKQEAELRQTVILNGELKTKQEKELAVAAGKLADCQKTIASLGEQLRSLGSLEDFMFEDEKAGYKGGSAVSKLEGMMEKLYLNSSESINGGTGLLNGGGTHSPPSSSSSSSFPGFSKAPTKQE</sequence>
<reference evidence="6" key="1">
    <citation type="submission" date="2015-07" db="EMBL/GenBank/DDBJ databases">
        <title>Transcriptome Assembly of Anthurium amnicola.</title>
        <authorList>
            <person name="Suzuki J."/>
        </authorList>
    </citation>
    <scope>NUCLEOTIDE SEQUENCE</scope>
</reference>
<evidence type="ECO:0000256" key="1">
    <source>
        <dbReference type="ARBA" id="ARBA00005921"/>
    </source>
</evidence>
<accession>A0A1D1XXA9</accession>
<dbReference type="InterPro" id="IPR008587">
    <property type="entry name" value="FPP_plant"/>
</dbReference>
<feature type="compositionally biased region" description="Low complexity" evidence="4">
    <location>
        <begin position="606"/>
        <end position="620"/>
    </location>
</feature>
<feature type="region of interest" description="Disordered" evidence="4">
    <location>
        <begin position="1"/>
        <end position="61"/>
    </location>
</feature>
<protein>
    <submittedName>
        <fullName evidence="6">Filament-like plant protein</fullName>
    </submittedName>
</protein>
<organism evidence="6">
    <name type="scientific">Anthurium amnicola</name>
    <dbReference type="NCBI Taxonomy" id="1678845"/>
    <lineage>
        <taxon>Eukaryota</taxon>
        <taxon>Viridiplantae</taxon>
        <taxon>Streptophyta</taxon>
        <taxon>Embryophyta</taxon>
        <taxon>Tracheophyta</taxon>
        <taxon>Spermatophyta</taxon>
        <taxon>Magnoliopsida</taxon>
        <taxon>Liliopsida</taxon>
        <taxon>Araceae</taxon>
        <taxon>Pothoideae</taxon>
        <taxon>Potheae</taxon>
        <taxon>Anthurium</taxon>
    </lineage>
</organism>
<evidence type="ECO:0000256" key="3">
    <source>
        <dbReference type="SAM" id="Coils"/>
    </source>
</evidence>
<evidence type="ECO:0000313" key="5">
    <source>
        <dbReference type="EMBL" id="JAT41051.1"/>
    </source>
</evidence>
<dbReference type="PANTHER" id="PTHR31580">
    <property type="entry name" value="FILAMENT-LIKE PLANT PROTEIN 4"/>
    <property type="match status" value="1"/>
</dbReference>
<dbReference type="EMBL" id="GDJX01026885">
    <property type="protein sequence ID" value="JAT41051.1"/>
    <property type="molecule type" value="Transcribed_RNA"/>
</dbReference>
<feature type="region of interest" description="Disordered" evidence="4">
    <location>
        <begin position="595"/>
        <end position="627"/>
    </location>
</feature>
<dbReference type="EMBL" id="GDJX01020921">
    <property type="protein sequence ID" value="JAT47015.1"/>
    <property type="molecule type" value="Transcribed_RNA"/>
</dbReference>
<evidence type="ECO:0000313" key="6">
    <source>
        <dbReference type="EMBL" id="JAT47015.1"/>
    </source>
</evidence>
<dbReference type="AlphaFoldDB" id="A0A1D1XXA9"/>
<feature type="coiled-coil region" evidence="3">
    <location>
        <begin position="376"/>
        <end position="487"/>
    </location>
</feature>